<evidence type="ECO:0000256" key="5">
    <source>
        <dbReference type="SAM" id="Phobius"/>
    </source>
</evidence>
<dbReference type="SUPFAM" id="SSF52058">
    <property type="entry name" value="L domain-like"/>
    <property type="match status" value="1"/>
</dbReference>
<dbReference type="Proteomes" id="UP000663854">
    <property type="component" value="Unassembled WGS sequence"/>
</dbReference>
<dbReference type="PROSITE" id="PS51450">
    <property type="entry name" value="LRR"/>
    <property type="match status" value="1"/>
</dbReference>
<keyword evidence="8" id="KW-1185">Reference proteome</keyword>
<evidence type="ECO:0000256" key="4">
    <source>
        <dbReference type="SAM" id="MobiDB-lite"/>
    </source>
</evidence>
<protein>
    <submittedName>
        <fullName evidence="7">Uncharacterized protein</fullName>
    </submittedName>
</protein>
<feature type="compositionally biased region" description="Polar residues" evidence="4">
    <location>
        <begin position="498"/>
        <end position="514"/>
    </location>
</feature>
<dbReference type="Proteomes" id="UP000663870">
    <property type="component" value="Unassembled WGS sequence"/>
</dbReference>
<dbReference type="PANTHER" id="PTHR24369:SF210">
    <property type="entry name" value="CHAOPTIN-RELATED"/>
    <property type="match status" value="1"/>
</dbReference>
<evidence type="ECO:0000256" key="1">
    <source>
        <dbReference type="ARBA" id="ARBA00022614"/>
    </source>
</evidence>
<feature type="compositionally biased region" description="Polar residues" evidence="4">
    <location>
        <begin position="526"/>
        <end position="535"/>
    </location>
</feature>
<evidence type="ECO:0000256" key="3">
    <source>
        <dbReference type="ARBA" id="ARBA00022737"/>
    </source>
</evidence>
<gene>
    <name evidence="7" type="ORF">JXQ802_LOCUS41107</name>
    <name evidence="6" type="ORF">PYM288_LOCUS26385</name>
</gene>
<evidence type="ECO:0000313" key="7">
    <source>
        <dbReference type="EMBL" id="CAF1513049.1"/>
    </source>
</evidence>
<reference evidence="7" key="1">
    <citation type="submission" date="2021-02" db="EMBL/GenBank/DDBJ databases">
        <authorList>
            <person name="Nowell W R."/>
        </authorList>
    </citation>
    <scope>NUCLEOTIDE SEQUENCE</scope>
</reference>
<dbReference type="EMBL" id="CAJNOL010002575">
    <property type="protein sequence ID" value="CAF1513049.1"/>
    <property type="molecule type" value="Genomic_DNA"/>
</dbReference>
<keyword evidence="5" id="KW-0472">Membrane</keyword>
<evidence type="ECO:0000313" key="8">
    <source>
        <dbReference type="Proteomes" id="UP000663870"/>
    </source>
</evidence>
<name>A0A815U7Q7_9BILA</name>
<keyword evidence="5" id="KW-0812">Transmembrane</keyword>
<dbReference type="Gene3D" id="3.80.10.10">
    <property type="entry name" value="Ribonuclease Inhibitor"/>
    <property type="match status" value="2"/>
</dbReference>
<sequence>MEERISRGYFHLFLIMLLFDIIFSSTLTNICPDIISCNCTLINNTDLNIICSSTPSLTQLPTLSPNTLQTNVKELRIISSITNTKGPLIALPTNICSYPNLATLDLSSNNISGLLNTSELACLGSNLIHVDFSYNNINDIDMNFFKANRQLQTINLSQNNLTLMPLIDGGYFVDFPSTIILMNFSFNQIVSVDFWPLFVKTRNTMEIDMSNNLVENYTNTVPISLEQFSETPDPRYFYLNNNRLNRLSDLLLEQYGACSTKNLISAAYFIVGISNVLLTNNQLICDCESYNLITYINDGINDFPEINNGTALLTQALCSLPLSMAGQKYIFTSFIEYNNCENYTLPNITDIFCSLYINDSRVTLTTPTYWPSTTTTTYKYETNSTTGINNGNTNASSTSIAWYIILGIVLGLVVILAIIIAVFYLYQRKFSPKTYNLKTVNNAQTDEITSQKDFKLNEIKSRRVSMSTSTCEFDNQGKETQLGDDGLHLNLNLPKGHSSLNDENNPEQETQTCIQPIRSKPPIGRSPSTYGSQQIDNNHIQNTLQRKRKLSYPLAATDVATNTTNVVKGIPIPSVSTKPQSIFSNGTDTIPNVDSSQSNIASIPLVPSKRAKVLPQVKNGIYTDSKNDNLLNTTAGALITDQRQRRRSSIWLRKQTQNMVSPLPPRPQSMVTRKHALVDSDVSFDESIHWTPTNESLTNKSSKPLRTVPLLNISVVPAWIDDSNDQM</sequence>
<dbReference type="InterPro" id="IPR050541">
    <property type="entry name" value="LRR_TM_domain-containing"/>
</dbReference>
<proteinExistence type="predicted"/>
<feature type="transmembrane region" description="Helical" evidence="5">
    <location>
        <begin position="400"/>
        <end position="426"/>
    </location>
</feature>
<organism evidence="7 8">
    <name type="scientific">Rotaria sordida</name>
    <dbReference type="NCBI Taxonomy" id="392033"/>
    <lineage>
        <taxon>Eukaryota</taxon>
        <taxon>Metazoa</taxon>
        <taxon>Spiralia</taxon>
        <taxon>Gnathifera</taxon>
        <taxon>Rotifera</taxon>
        <taxon>Eurotatoria</taxon>
        <taxon>Bdelloidea</taxon>
        <taxon>Philodinida</taxon>
        <taxon>Philodinidae</taxon>
        <taxon>Rotaria</taxon>
    </lineage>
</organism>
<dbReference type="AlphaFoldDB" id="A0A815U7Q7"/>
<accession>A0A815U7Q7</accession>
<feature type="transmembrane region" description="Helical" evidence="5">
    <location>
        <begin position="12"/>
        <end position="30"/>
    </location>
</feature>
<dbReference type="InterPro" id="IPR001611">
    <property type="entry name" value="Leu-rich_rpt"/>
</dbReference>
<dbReference type="PANTHER" id="PTHR24369">
    <property type="entry name" value="ANTIGEN BSP, PUTATIVE-RELATED"/>
    <property type="match status" value="1"/>
</dbReference>
<keyword evidence="1" id="KW-0433">Leucine-rich repeat</keyword>
<keyword evidence="2" id="KW-0732">Signal</keyword>
<keyword evidence="5" id="KW-1133">Transmembrane helix</keyword>
<evidence type="ECO:0000313" key="6">
    <source>
        <dbReference type="EMBL" id="CAF1231072.1"/>
    </source>
</evidence>
<dbReference type="GO" id="GO:0005886">
    <property type="term" value="C:plasma membrane"/>
    <property type="evidence" value="ECO:0007669"/>
    <property type="project" value="TreeGrafter"/>
</dbReference>
<dbReference type="EMBL" id="CAJNOH010001571">
    <property type="protein sequence ID" value="CAF1231072.1"/>
    <property type="molecule type" value="Genomic_DNA"/>
</dbReference>
<feature type="region of interest" description="Disordered" evidence="4">
    <location>
        <begin position="495"/>
        <end position="535"/>
    </location>
</feature>
<comment type="caution">
    <text evidence="7">The sequence shown here is derived from an EMBL/GenBank/DDBJ whole genome shotgun (WGS) entry which is preliminary data.</text>
</comment>
<dbReference type="InterPro" id="IPR032675">
    <property type="entry name" value="LRR_dom_sf"/>
</dbReference>
<keyword evidence="3" id="KW-0677">Repeat</keyword>
<evidence type="ECO:0000256" key="2">
    <source>
        <dbReference type="ARBA" id="ARBA00022729"/>
    </source>
</evidence>